<evidence type="ECO:0000313" key="2">
    <source>
        <dbReference type="EMBL" id="AES98928.1"/>
    </source>
</evidence>
<evidence type="ECO:0000256" key="1">
    <source>
        <dbReference type="SAM" id="Phobius"/>
    </source>
</evidence>
<dbReference type="Proteomes" id="UP000002051">
    <property type="component" value="Chromosome 5"/>
</dbReference>
<reference evidence="3" key="3">
    <citation type="submission" date="2015-04" db="UniProtKB">
        <authorList>
            <consortium name="EnsemblPlants"/>
        </authorList>
    </citation>
    <scope>IDENTIFICATION</scope>
    <source>
        <strain evidence="3">cv. Jemalong A17</strain>
    </source>
</reference>
<gene>
    <name evidence="2" type="ordered locus">MTR_5g074630</name>
</gene>
<dbReference type="AlphaFoldDB" id="G7KFJ7"/>
<dbReference type="HOGENOM" id="CLU_2200880_0_0_1"/>
<dbReference type="EMBL" id="CM001221">
    <property type="protein sequence ID" value="AES98928.1"/>
    <property type="molecule type" value="Genomic_DNA"/>
</dbReference>
<keyword evidence="1 2" id="KW-0812">Transmembrane</keyword>
<keyword evidence="1" id="KW-1133">Transmembrane helix</keyword>
<sequence>MYQLDHEIAFFDVKATWTLTSVSSMIWPSKVKLTQELQQKKLHFLGIRRKKKKLPQVTSSVLLIVLWILMGRSFCFAIGSWLLAALLFGWLRCFSGGPGVRGALLMWF</sequence>
<accession>G7KFJ7</accession>
<organism evidence="2 4">
    <name type="scientific">Medicago truncatula</name>
    <name type="common">Barrel medic</name>
    <name type="synonym">Medicago tribuloides</name>
    <dbReference type="NCBI Taxonomy" id="3880"/>
    <lineage>
        <taxon>Eukaryota</taxon>
        <taxon>Viridiplantae</taxon>
        <taxon>Streptophyta</taxon>
        <taxon>Embryophyta</taxon>
        <taxon>Tracheophyta</taxon>
        <taxon>Spermatophyta</taxon>
        <taxon>Magnoliopsida</taxon>
        <taxon>eudicotyledons</taxon>
        <taxon>Gunneridae</taxon>
        <taxon>Pentapetalae</taxon>
        <taxon>rosids</taxon>
        <taxon>fabids</taxon>
        <taxon>Fabales</taxon>
        <taxon>Fabaceae</taxon>
        <taxon>Papilionoideae</taxon>
        <taxon>50 kb inversion clade</taxon>
        <taxon>NPAAA clade</taxon>
        <taxon>Hologalegina</taxon>
        <taxon>IRL clade</taxon>
        <taxon>Trifolieae</taxon>
        <taxon>Medicago</taxon>
    </lineage>
</organism>
<protein>
    <submittedName>
        <fullName evidence="2">Transmembrane protein, putative</fullName>
    </submittedName>
</protein>
<feature type="transmembrane region" description="Helical" evidence="1">
    <location>
        <begin position="57"/>
        <end position="90"/>
    </location>
</feature>
<proteinExistence type="predicted"/>
<reference evidence="2 4" key="2">
    <citation type="journal article" date="2014" name="BMC Genomics">
        <title>An improved genome release (version Mt4.0) for the model legume Medicago truncatula.</title>
        <authorList>
            <person name="Tang H."/>
            <person name="Krishnakumar V."/>
            <person name="Bidwell S."/>
            <person name="Rosen B."/>
            <person name="Chan A."/>
            <person name="Zhou S."/>
            <person name="Gentzbittel L."/>
            <person name="Childs K.L."/>
            <person name="Yandell M."/>
            <person name="Gundlach H."/>
            <person name="Mayer K.F."/>
            <person name="Schwartz D.C."/>
            <person name="Town C.D."/>
        </authorList>
    </citation>
    <scope>GENOME REANNOTATION</scope>
    <source>
        <strain evidence="3 4">cv. Jemalong A17</strain>
    </source>
</reference>
<keyword evidence="4" id="KW-1185">Reference proteome</keyword>
<keyword evidence="1" id="KW-0472">Membrane</keyword>
<evidence type="ECO:0000313" key="4">
    <source>
        <dbReference type="Proteomes" id="UP000002051"/>
    </source>
</evidence>
<reference evidence="2 4" key="1">
    <citation type="journal article" date="2011" name="Nature">
        <title>The Medicago genome provides insight into the evolution of rhizobial symbioses.</title>
        <authorList>
            <person name="Young N.D."/>
            <person name="Debelle F."/>
            <person name="Oldroyd G.E."/>
            <person name="Geurts R."/>
            <person name="Cannon S.B."/>
            <person name="Udvardi M.K."/>
            <person name="Benedito V.A."/>
            <person name="Mayer K.F."/>
            <person name="Gouzy J."/>
            <person name="Schoof H."/>
            <person name="Van de Peer Y."/>
            <person name="Proost S."/>
            <person name="Cook D.R."/>
            <person name="Meyers B.C."/>
            <person name="Spannagl M."/>
            <person name="Cheung F."/>
            <person name="De Mita S."/>
            <person name="Krishnakumar V."/>
            <person name="Gundlach H."/>
            <person name="Zhou S."/>
            <person name="Mudge J."/>
            <person name="Bharti A.K."/>
            <person name="Murray J.D."/>
            <person name="Naoumkina M.A."/>
            <person name="Rosen B."/>
            <person name="Silverstein K.A."/>
            <person name="Tang H."/>
            <person name="Rombauts S."/>
            <person name="Zhao P.X."/>
            <person name="Zhou P."/>
            <person name="Barbe V."/>
            <person name="Bardou P."/>
            <person name="Bechner M."/>
            <person name="Bellec A."/>
            <person name="Berger A."/>
            <person name="Berges H."/>
            <person name="Bidwell S."/>
            <person name="Bisseling T."/>
            <person name="Choisne N."/>
            <person name="Couloux A."/>
            <person name="Denny R."/>
            <person name="Deshpande S."/>
            <person name="Dai X."/>
            <person name="Doyle J.J."/>
            <person name="Dudez A.M."/>
            <person name="Farmer A.D."/>
            <person name="Fouteau S."/>
            <person name="Franken C."/>
            <person name="Gibelin C."/>
            <person name="Gish J."/>
            <person name="Goldstein S."/>
            <person name="Gonzalez A.J."/>
            <person name="Green P.J."/>
            <person name="Hallab A."/>
            <person name="Hartog M."/>
            <person name="Hua A."/>
            <person name="Humphray S.J."/>
            <person name="Jeong D.H."/>
            <person name="Jing Y."/>
            <person name="Jocker A."/>
            <person name="Kenton S.M."/>
            <person name="Kim D.J."/>
            <person name="Klee K."/>
            <person name="Lai H."/>
            <person name="Lang C."/>
            <person name="Lin S."/>
            <person name="Macmil S.L."/>
            <person name="Magdelenat G."/>
            <person name="Matthews L."/>
            <person name="McCorrison J."/>
            <person name="Monaghan E.L."/>
            <person name="Mun J.H."/>
            <person name="Najar F.Z."/>
            <person name="Nicholson C."/>
            <person name="Noirot C."/>
            <person name="O'Bleness M."/>
            <person name="Paule C.R."/>
            <person name="Poulain J."/>
            <person name="Prion F."/>
            <person name="Qin B."/>
            <person name="Qu C."/>
            <person name="Retzel E.F."/>
            <person name="Riddle C."/>
            <person name="Sallet E."/>
            <person name="Samain S."/>
            <person name="Samson N."/>
            <person name="Sanders I."/>
            <person name="Saurat O."/>
            <person name="Scarpelli C."/>
            <person name="Schiex T."/>
            <person name="Segurens B."/>
            <person name="Severin A.J."/>
            <person name="Sherrier D.J."/>
            <person name="Shi R."/>
            <person name="Sims S."/>
            <person name="Singer S.R."/>
            <person name="Sinharoy S."/>
            <person name="Sterck L."/>
            <person name="Viollet A."/>
            <person name="Wang B.B."/>
            <person name="Wang K."/>
            <person name="Wang M."/>
            <person name="Wang X."/>
            <person name="Warfsmann J."/>
            <person name="Weissenbach J."/>
            <person name="White D.D."/>
            <person name="White J.D."/>
            <person name="Wiley G.B."/>
            <person name="Wincker P."/>
            <person name="Xing Y."/>
            <person name="Yang L."/>
            <person name="Yao Z."/>
            <person name="Ying F."/>
            <person name="Zhai J."/>
            <person name="Zhou L."/>
            <person name="Zuber A."/>
            <person name="Denarie J."/>
            <person name="Dixon R.A."/>
            <person name="May G.D."/>
            <person name="Schwartz D.C."/>
            <person name="Rogers J."/>
            <person name="Quetier F."/>
            <person name="Town C.D."/>
            <person name="Roe B.A."/>
        </authorList>
    </citation>
    <scope>NUCLEOTIDE SEQUENCE [LARGE SCALE GENOMIC DNA]</scope>
    <source>
        <strain evidence="2">A17</strain>
        <strain evidence="3 4">cv. Jemalong A17</strain>
    </source>
</reference>
<name>G7KFJ7_MEDTR</name>
<dbReference type="PaxDb" id="3880-AES98928"/>
<evidence type="ECO:0000313" key="3">
    <source>
        <dbReference type="EnsemblPlants" id="AES98928"/>
    </source>
</evidence>
<dbReference type="EnsemblPlants" id="AES98928">
    <property type="protein sequence ID" value="AES98928"/>
    <property type="gene ID" value="MTR_5g074630"/>
</dbReference>